<feature type="compositionally biased region" description="Low complexity" evidence="2">
    <location>
        <begin position="988"/>
        <end position="1002"/>
    </location>
</feature>
<accession>A0AAN6DQF0</accession>
<dbReference type="Proteomes" id="UP001203852">
    <property type="component" value="Unassembled WGS sequence"/>
</dbReference>
<keyword evidence="4" id="KW-1185">Reference proteome</keyword>
<dbReference type="AlphaFoldDB" id="A0AAN6DQF0"/>
<comment type="caution">
    <text evidence="3">The sequence shown here is derived from an EMBL/GenBank/DDBJ whole genome shotgun (WGS) entry which is preliminary data.</text>
</comment>
<evidence type="ECO:0000256" key="1">
    <source>
        <dbReference type="SAM" id="Coils"/>
    </source>
</evidence>
<proteinExistence type="predicted"/>
<feature type="compositionally biased region" description="Polar residues" evidence="2">
    <location>
        <begin position="948"/>
        <end position="959"/>
    </location>
</feature>
<organism evidence="3 4">
    <name type="scientific">Exophiala viscosa</name>
    <dbReference type="NCBI Taxonomy" id="2486360"/>
    <lineage>
        <taxon>Eukaryota</taxon>
        <taxon>Fungi</taxon>
        <taxon>Dikarya</taxon>
        <taxon>Ascomycota</taxon>
        <taxon>Pezizomycotina</taxon>
        <taxon>Eurotiomycetes</taxon>
        <taxon>Chaetothyriomycetidae</taxon>
        <taxon>Chaetothyriales</taxon>
        <taxon>Herpotrichiellaceae</taxon>
        <taxon>Exophiala</taxon>
    </lineage>
</organism>
<feature type="coiled-coil region" evidence="1">
    <location>
        <begin position="272"/>
        <end position="299"/>
    </location>
</feature>
<evidence type="ECO:0000313" key="3">
    <source>
        <dbReference type="EMBL" id="KAI1610336.1"/>
    </source>
</evidence>
<keyword evidence="1" id="KW-0175">Coiled coil</keyword>
<protein>
    <submittedName>
        <fullName evidence="3">Uncharacterized protein</fullName>
    </submittedName>
</protein>
<name>A0AAN6DQF0_9EURO</name>
<feature type="region of interest" description="Disordered" evidence="2">
    <location>
        <begin position="386"/>
        <end position="405"/>
    </location>
</feature>
<feature type="region of interest" description="Disordered" evidence="2">
    <location>
        <begin position="1112"/>
        <end position="1138"/>
    </location>
</feature>
<feature type="compositionally biased region" description="Basic and acidic residues" evidence="2">
    <location>
        <begin position="30"/>
        <end position="41"/>
    </location>
</feature>
<evidence type="ECO:0000313" key="4">
    <source>
        <dbReference type="Proteomes" id="UP001203852"/>
    </source>
</evidence>
<feature type="region of interest" description="Disordered" evidence="2">
    <location>
        <begin position="922"/>
        <end position="941"/>
    </location>
</feature>
<sequence length="1138" mass="125841">MGKPKRKSQQAALNGSPSEVFLGSPPVSESESRPHAADGHNVDGWTDEDIQTYNDLLNERAKLEKEKHELEQRSSRHQAQRALLDENAMDMDKLFKGPVGGDQKFVGSSSCCLDGDSETVLDVPTNEYPCGHEICMRAKTKGVSWMEMDTIKYYQTRVRSEKSQRMQKALRKQRDVELSRVKIDDEEELMREGKNALFDHSMLLKAAAVQASMEYEPGPEIHPSVEMLASKFPDHKRNAILEAAKANEHIVHRIRARLDQIRHEVNTGKVSPADARARLDQANSEMAEAEKKNNGFRQLILDVSDPAFSQLYQTNPMSLSSILQNDSSSSNSDAFSQALNVMKDFFSASDPHDVQTAITDLRSVLEMNGPLSPVLQKSFRALEGMLSRSNTGGPGRGAINSNGKARLPNDIVESMMRLRETMRAAKSPSSATTPGLSLDEDTVKANVECIKVEDAAKRDMMKATDKMINDTRANIEAALKKIKVKANLKSPIPTVSDFVLDGFISELLFDRDVKHIVDEAAGSAKVNQLAGKITSLVITTAGKKPENFLEALDMFKESAKRNKKTEYPPVLLQALSNVENSMSKYVADHETKQKQAAEKMMESVLGKPASFDPSFLLTGKEIDKGARESFMNFFRTPEAKNPVAVRRHYLGFISQHLAQGIWESFAVIASRNTSHLFSLEPWEDEKAFYLANVRLAASSSGQEKLQDVISMYQQLGVCPGMTAIVVAQRLTYDIRADPEAANDSMLRLRSMFNQYDAGKNRDWYHAFTFAARAISDLYECMYYLVSDLKELFTPLIAADFVGLMCTFGLAVDATEAEVNLHMLKALIDILSVAHEERTQVAKPQEVFSRFYHMSRDSRHRCSPQHTCKARIRTLNTARTSPQWLPRHVKKEVNLHRSSENLNNRSEKKMTMASDELMARLANRPSNGTQGASSLNTKQPMQLRQVSVNVPSIQKSTAGKTSEAGDLERESLGAANAGKGGKKDRTEVAPALATKPPAATGTASQGNSAAHSRGKHGAQTTNVPLVMNARELEIKTKLEKFFQGVVMINRSVTQGFADIAGVTDRNPLIGINQQFKEMAVGHVEMAYNIARVQGYTALQTWLEQRFTIGTGKGAAGQCKGPAASKTSEKDTASTKTSSC</sequence>
<feature type="region of interest" description="Disordered" evidence="2">
    <location>
        <begin position="1"/>
        <end position="48"/>
    </location>
</feature>
<dbReference type="EMBL" id="MU404358">
    <property type="protein sequence ID" value="KAI1610336.1"/>
    <property type="molecule type" value="Genomic_DNA"/>
</dbReference>
<evidence type="ECO:0000256" key="2">
    <source>
        <dbReference type="SAM" id="MobiDB-lite"/>
    </source>
</evidence>
<feature type="region of interest" description="Disordered" evidence="2">
    <location>
        <begin position="948"/>
        <end position="1018"/>
    </location>
</feature>
<feature type="compositionally biased region" description="Polar residues" evidence="2">
    <location>
        <begin position="923"/>
        <end position="941"/>
    </location>
</feature>
<gene>
    <name evidence="3" type="ORF">EDD36DRAFT_322620</name>
</gene>
<reference evidence="3" key="1">
    <citation type="journal article" date="2022" name="bioRxiv">
        <title>Deciphering the potential niche of two novel black yeast fungi from a biological soil crust based on their genomes, phenotypes, and melanin regulation.</title>
        <authorList>
            <consortium name="DOE Joint Genome Institute"/>
            <person name="Carr E.C."/>
            <person name="Barton Q."/>
            <person name="Grambo S."/>
            <person name="Sullivan M."/>
            <person name="Renfro C.M."/>
            <person name="Kuo A."/>
            <person name="Pangilinan J."/>
            <person name="Lipzen A."/>
            <person name="Keymanesh K."/>
            <person name="Savage E."/>
            <person name="Barry K."/>
            <person name="Grigoriev I.V."/>
            <person name="Riekhof W.R."/>
            <person name="Harris S.S."/>
        </authorList>
    </citation>
    <scope>NUCLEOTIDE SEQUENCE</scope>
    <source>
        <strain evidence="3">JF 03-4F</strain>
    </source>
</reference>